<keyword evidence="1" id="KW-0175">Coiled coil</keyword>
<sequence>MDNLKAELENSFVTEENRLRDHFEKRKEEIEKYYEEKLVEIEKELAEKVEKSKEELMFSHNADVEQLKQNHSIIIEELKREFKLEEQQLKKDHQAHITELKTKMQTELEQERNKSVCDERMYEKLRCEKRLLEDKYRCLKDKYLRLKTDVKMSIEKRNRRKEQSTTTNTTGSETEQSNSNTKERTPLNSPSRKFLEKPPTPKHSRGGQDTSRVRLENKAIKQVIIQDLDTSTSDNCYQSDDKANQNDKDSSDSTNPGRSRKKLFSRLKSSSTSRINNNSKTRKPQRSCSPVENLRRQLQKLEDLEDQFPENAQSDTYHIRYPFSDGQNFAGSSELEFFRHRIHLERDSIKRAKESLRNQKSLFQQRQKELKLKHGTMARHTLQQLCQEEKELTDMEVNLHRTRSLLGEKVIRLRHLEQSLQRANVQNDHKQDDATLSDISSHSASSGISSTEFATADNYTKGILSTDKYQESSEIIQSLENLNSEIREIWDVLRTQHQQTNIAQVIPPLVYPDLGWPILAGSASMPAPPSIPTLADRLHNYRQHVVLANAQSTVVTHANQGATTTLVERTRNLRHWLRQTGIDVGNEAVPPSNHALNSNIRSYSYKNVAK</sequence>
<dbReference type="InterPro" id="IPR053233">
    <property type="entry name" value="ABRA-related"/>
</dbReference>
<dbReference type="PANTHER" id="PTHR21715">
    <property type="entry name" value="RH04127P"/>
    <property type="match status" value="1"/>
</dbReference>
<gene>
    <name evidence="3" type="ORF">NQ318_001488</name>
</gene>
<feature type="compositionally biased region" description="Low complexity" evidence="2">
    <location>
        <begin position="437"/>
        <end position="447"/>
    </location>
</feature>
<evidence type="ECO:0000256" key="2">
    <source>
        <dbReference type="SAM" id="MobiDB-lite"/>
    </source>
</evidence>
<name>A0AAV8XCY8_9CUCU</name>
<feature type="coiled-coil region" evidence="1">
    <location>
        <begin position="122"/>
        <end position="149"/>
    </location>
</feature>
<reference evidence="3" key="1">
    <citation type="journal article" date="2023" name="Insect Mol. Biol.">
        <title>Genome sequencing provides insights into the evolution of gene families encoding plant cell wall-degrading enzymes in longhorned beetles.</title>
        <authorList>
            <person name="Shin N.R."/>
            <person name="Okamura Y."/>
            <person name="Kirsch R."/>
            <person name="Pauchet Y."/>
        </authorList>
    </citation>
    <scope>NUCLEOTIDE SEQUENCE</scope>
    <source>
        <strain evidence="3">AMC_N1</strain>
    </source>
</reference>
<feature type="region of interest" description="Disordered" evidence="2">
    <location>
        <begin position="154"/>
        <end position="215"/>
    </location>
</feature>
<evidence type="ECO:0000256" key="1">
    <source>
        <dbReference type="SAM" id="Coils"/>
    </source>
</evidence>
<protein>
    <submittedName>
        <fullName evidence="3">Uncharacterized protein</fullName>
    </submittedName>
</protein>
<accession>A0AAV8XCY8</accession>
<feature type="region of interest" description="Disordered" evidence="2">
    <location>
        <begin position="231"/>
        <end position="292"/>
    </location>
</feature>
<evidence type="ECO:0000313" key="4">
    <source>
        <dbReference type="Proteomes" id="UP001162162"/>
    </source>
</evidence>
<dbReference type="EMBL" id="JAPWTK010000760">
    <property type="protein sequence ID" value="KAJ8936295.1"/>
    <property type="molecule type" value="Genomic_DNA"/>
</dbReference>
<feature type="region of interest" description="Disordered" evidence="2">
    <location>
        <begin position="423"/>
        <end position="447"/>
    </location>
</feature>
<evidence type="ECO:0000313" key="3">
    <source>
        <dbReference type="EMBL" id="KAJ8936295.1"/>
    </source>
</evidence>
<keyword evidence="4" id="KW-1185">Reference proteome</keyword>
<comment type="caution">
    <text evidence="3">The sequence shown here is derived from an EMBL/GenBank/DDBJ whole genome shotgun (WGS) entry which is preliminary data.</text>
</comment>
<feature type="compositionally biased region" description="Low complexity" evidence="2">
    <location>
        <begin position="164"/>
        <end position="180"/>
    </location>
</feature>
<feature type="compositionally biased region" description="Basic and acidic residues" evidence="2">
    <location>
        <begin position="239"/>
        <end position="251"/>
    </location>
</feature>
<dbReference type="AlphaFoldDB" id="A0AAV8XCY8"/>
<organism evidence="3 4">
    <name type="scientific">Aromia moschata</name>
    <dbReference type="NCBI Taxonomy" id="1265417"/>
    <lineage>
        <taxon>Eukaryota</taxon>
        <taxon>Metazoa</taxon>
        <taxon>Ecdysozoa</taxon>
        <taxon>Arthropoda</taxon>
        <taxon>Hexapoda</taxon>
        <taxon>Insecta</taxon>
        <taxon>Pterygota</taxon>
        <taxon>Neoptera</taxon>
        <taxon>Endopterygota</taxon>
        <taxon>Coleoptera</taxon>
        <taxon>Polyphaga</taxon>
        <taxon>Cucujiformia</taxon>
        <taxon>Chrysomeloidea</taxon>
        <taxon>Cerambycidae</taxon>
        <taxon>Cerambycinae</taxon>
        <taxon>Callichromatini</taxon>
        <taxon>Aromia</taxon>
    </lineage>
</organism>
<feature type="coiled-coil region" evidence="1">
    <location>
        <begin position="31"/>
        <end position="95"/>
    </location>
</feature>
<dbReference type="PANTHER" id="PTHR21715:SF0">
    <property type="entry name" value="RH04127P"/>
    <property type="match status" value="1"/>
</dbReference>
<dbReference type="Proteomes" id="UP001162162">
    <property type="component" value="Unassembled WGS sequence"/>
</dbReference>
<proteinExistence type="predicted"/>